<dbReference type="Proteomes" id="UP000789396">
    <property type="component" value="Unassembled WGS sequence"/>
</dbReference>
<keyword evidence="2" id="KW-1185">Reference proteome</keyword>
<name>A0A9N9B523_9GLOM</name>
<evidence type="ECO:0000313" key="1">
    <source>
        <dbReference type="EMBL" id="CAG8555416.1"/>
    </source>
</evidence>
<dbReference type="EMBL" id="CAJVPZ010005040">
    <property type="protein sequence ID" value="CAG8555416.1"/>
    <property type="molecule type" value="Genomic_DNA"/>
</dbReference>
<dbReference type="OrthoDB" id="2404209at2759"/>
<proteinExistence type="predicted"/>
<organism evidence="1 2">
    <name type="scientific">Racocetra fulgida</name>
    <dbReference type="NCBI Taxonomy" id="60492"/>
    <lineage>
        <taxon>Eukaryota</taxon>
        <taxon>Fungi</taxon>
        <taxon>Fungi incertae sedis</taxon>
        <taxon>Mucoromycota</taxon>
        <taxon>Glomeromycotina</taxon>
        <taxon>Glomeromycetes</taxon>
        <taxon>Diversisporales</taxon>
        <taxon>Gigasporaceae</taxon>
        <taxon>Racocetra</taxon>
    </lineage>
</organism>
<accession>A0A9N9B523</accession>
<evidence type="ECO:0000313" key="2">
    <source>
        <dbReference type="Proteomes" id="UP000789396"/>
    </source>
</evidence>
<sequence length="214" mass="25027">MESFLVTAPLLKLLLQVQEHLKGSSVDTLRINSTTIEFLDSQGDQVSIDFAPELRGEPFEADRMLLYIQDLHKKSDSHKRLDPIEGENWGQQMDYLCIRLQLCWLDRVTLLQYYYRLGEKMAIYNWNTYARQEMKDRFTSGKYKKAVRTAWRIYALYQIRGIHNLLVSDYISAYTILVITKENFELLLKEATKGRDEKMELSSGSVYVSIGVYT</sequence>
<comment type="caution">
    <text evidence="1">The sequence shown here is derived from an EMBL/GenBank/DDBJ whole genome shotgun (WGS) entry which is preliminary data.</text>
</comment>
<gene>
    <name evidence="1" type="ORF">RFULGI_LOCUS4828</name>
</gene>
<reference evidence="1" key="1">
    <citation type="submission" date="2021-06" db="EMBL/GenBank/DDBJ databases">
        <authorList>
            <person name="Kallberg Y."/>
            <person name="Tangrot J."/>
            <person name="Rosling A."/>
        </authorList>
    </citation>
    <scope>NUCLEOTIDE SEQUENCE</scope>
    <source>
        <strain evidence="1">IN212</strain>
    </source>
</reference>
<protein>
    <submittedName>
        <fullName evidence="1">2065_t:CDS:1</fullName>
    </submittedName>
</protein>
<dbReference type="AlphaFoldDB" id="A0A9N9B523"/>